<feature type="domain" description="N-acetyltransferase" evidence="1">
    <location>
        <begin position="32"/>
        <end position="169"/>
    </location>
</feature>
<dbReference type="AlphaFoldDB" id="A0A081NGM1"/>
<comment type="caution">
    <text evidence="2">The sequence shown here is derived from an EMBL/GenBank/DDBJ whole genome shotgun (WGS) entry which is preliminary data.</text>
</comment>
<evidence type="ECO:0000259" key="1">
    <source>
        <dbReference type="PROSITE" id="PS51186"/>
    </source>
</evidence>
<dbReference type="InterPro" id="IPR016181">
    <property type="entry name" value="Acyl_CoA_acyltransferase"/>
</dbReference>
<evidence type="ECO:0000313" key="2">
    <source>
        <dbReference type="EMBL" id="KEQ17594.1"/>
    </source>
</evidence>
<protein>
    <submittedName>
        <fullName evidence="2">GCN5 family acetyltransferase</fullName>
    </submittedName>
</protein>
<dbReference type="OrthoDB" id="275336at2"/>
<dbReference type="SUPFAM" id="SSF55729">
    <property type="entry name" value="Acyl-CoA N-acyltransferases (Nat)"/>
    <property type="match status" value="1"/>
</dbReference>
<keyword evidence="3" id="KW-1185">Reference proteome</keyword>
<dbReference type="eggNOG" id="COG0456">
    <property type="taxonomic scope" value="Bacteria"/>
</dbReference>
<dbReference type="Proteomes" id="UP000028073">
    <property type="component" value="Unassembled WGS sequence"/>
</dbReference>
<name>A0A081NGM1_9GAMM</name>
<sequence>MTEKKTQITTIWYLVMTSPSELIKKPLPDKGFEVRECSEKLFEYNRFLYEFVGRHWEWTDKLSWSEQQWQDYSESENLRTWVLYKSGSPAGYFELQKKSDGVIELAYFGLAKPFIGQGLGGGFLSNAIEEAWSWGASKVQVNTCSLDHPGALANYQARGFQIERTEECA</sequence>
<dbReference type="InterPro" id="IPR000182">
    <property type="entry name" value="GNAT_dom"/>
</dbReference>
<proteinExistence type="predicted"/>
<dbReference type="Pfam" id="PF00583">
    <property type="entry name" value="Acetyltransf_1"/>
    <property type="match status" value="1"/>
</dbReference>
<evidence type="ECO:0000313" key="3">
    <source>
        <dbReference type="Proteomes" id="UP000028073"/>
    </source>
</evidence>
<organism evidence="2 3">
    <name type="scientific">Endozoicomonas numazuensis</name>
    <dbReference type="NCBI Taxonomy" id="1137799"/>
    <lineage>
        <taxon>Bacteria</taxon>
        <taxon>Pseudomonadati</taxon>
        <taxon>Pseudomonadota</taxon>
        <taxon>Gammaproteobacteria</taxon>
        <taxon>Oceanospirillales</taxon>
        <taxon>Endozoicomonadaceae</taxon>
        <taxon>Endozoicomonas</taxon>
    </lineage>
</organism>
<accession>A0A081NGM1</accession>
<gene>
    <name evidence="2" type="ORF">GZ78_17855</name>
</gene>
<dbReference type="EMBL" id="JOKH01000003">
    <property type="protein sequence ID" value="KEQ17594.1"/>
    <property type="molecule type" value="Genomic_DNA"/>
</dbReference>
<dbReference type="PROSITE" id="PS51186">
    <property type="entry name" value="GNAT"/>
    <property type="match status" value="1"/>
</dbReference>
<dbReference type="GO" id="GO:0016747">
    <property type="term" value="F:acyltransferase activity, transferring groups other than amino-acyl groups"/>
    <property type="evidence" value="ECO:0007669"/>
    <property type="project" value="InterPro"/>
</dbReference>
<dbReference type="Gene3D" id="3.40.630.30">
    <property type="match status" value="1"/>
</dbReference>
<keyword evidence="2" id="KW-0808">Transferase</keyword>
<dbReference type="STRING" id="1137799.GZ78_17855"/>
<reference evidence="2 3" key="1">
    <citation type="submission" date="2014-06" db="EMBL/GenBank/DDBJ databases">
        <title>Whole Genome Sequences of Three Symbiotic Endozoicomonas Bacteria.</title>
        <authorList>
            <person name="Neave M.J."/>
            <person name="Apprill A."/>
            <person name="Voolstra C.R."/>
        </authorList>
    </citation>
    <scope>NUCLEOTIDE SEQUENCE [LARGE SCALE GENOMIC DNA]</scope>
    <source>
        <strain evidence="2 3">DSM 25634</strain>
    </source>
</reference>
<dbReference type="RefSeq" id="WP_034838034.1">
    <property type="nucleotide sequence ID" value="NZ_JOKH01000003.1"/>
</dbReference>